<dbReference type="GO" id="GO:0005737">
    <property type="term" value="C:cytoplasm"/>
    <property type="evidence" value="ECO:0007669"/>
    <property type="project" value="UniProtKB-SubCell"/>
</dbReference>
<evidence type="ECO:0000256" key="8">
    <source>
        <dbReference type="ARBA" id="ARBA00029295"/>
    </source>
</evidence>
<dbReference type="EMBL" id="JBHSJG010000036">
    <property type="protein sequence ID" value="MFC4988063.1"/>
    <property type="molecule type" value="Genomic_DNA"/>
</dbReference>
<evidence type="ECO:0000313" key="10">
    <source>
        <dbReference type="EMBL" id="MFC4988063.1"/>
    </source>
</evidence>
<dbReference type="NCBIfam" id="TIGR00080">
    <property type="entry name" value="pimt"/>
    <property type="match status" value="1"/>
</dbReference>
<dbReference type="GO" id="GO:0004719">
    <property type="term" value="F:protein-L-isoaspartate (D-aspartate) O-methyltransferase activity"/>
    <property type="evidence" value="ECO:0007669"/>
    <property type="project" value="UniProtKB-UniRule"/>
</dbReference>
<dbReference type="GO" id="GO:0030091">
    <property type="term" value="P:protein repair"/>
    <property type="evidence" value="ECO:0007669"/>
    <property type="project" value="UniProtKB-UniRule"/>
</dbReference>
<sequence length="208" mass="22372">MPDYEHERDRLVDGLAGRIDDDRVVEALRRVPRHEFVPPARRDRAYVDRPLPIGDDQTISAPHMVAIMADLLELSPGESVLEIGTGCGYHAAITAEIVGAEHVASVEYSEALASEARETLADAGYGAIDVRVGDGREGWPERAPFDAVYLTCGAPEVPGALVSQLRPGGRLLAPVGSGAQTLVELRKGEDGAVERTEHGGVRFVRMRG</sequence>
<keyword evidence="3 9" id="KW-0963">Cytoplasm</keyword>
<dbReference type="Gene3D" id="3.40.50.150">
    <property type="entry name" value="Vaccinia Virus protein VP39"/>
    <property type="match status" value="1"/>
</dbReference>
<reference evidence="10 11" key="1">
    <citation type="journal article" date="2019" name="Int. J. Syst. Evol. Microbiol.">
        <title>The Global Catalogue of Microorganisms (GCM) 10K type strain sequencing project: providing services to taxonomists for standard genome sequencing and annotation.</title>
        <authorList>
            <consortium name="The Broad Institute Genomics Platform"/>
            <consortium name="The Broad Institute Genome Sequencing Center for Infectious Disease"/>
            <person name="Wu L."/>
            <person name="Ma J."/>
        </authorList>
    </citation>
    <scope>NUCLEOTIDE SEQUENCE [LARGE SCALE GENOMIC DNA]</scope>
    <source>
        <strain evidence="10 11">CGMCC 1.15824</strain>
    </source>
</reference>
<dbReference type="EC" id="2.1.1.77" evidence="9"/>
<name>A0ABD5QEJ3_9EURY</name>
<dbReference type="Pfam" id="PF01135">
    <property type="entry name" value="PCMT"/>
    <property type="match status" value="1"/>
</dbReference>
<keyword evidence="4 9" id="KW-0489">Methyltransferase</keyword>
<dbReference type="PANTHER" id="PTHR11579">
    <property type="entry name" value="PROTEIN-L-ISOASPARTATE O-METHYLTRANSFERASE"/>
    <property type="match status" value="1"/>
</dbReference>
<proteinExistence type="inferred from homology"/>
<evidence type="ECO:0000256" key="5">
    <source>
        <dbReference type="ARBA" id="ARBA00022679"/>
    </source>
</evidence>
<dbReference type="Proteomes" id="UP001595925">
    <property type="component" value="Unassembled WGS sequence"/>
</dbReference>
<dbReference type="HAMAP" id="MF_00090">
    <property type="entry name" value="PIMT"/>
    <property type="match status" value="1"/>
</dbReference>
<dbReference type="InterPro" id="IPR029063">
    <property type="entry name" value="SAM-dependent_MTases_sf"/>
</dbReference>
<keyword evidence="5 9" id="KW-0808">Transferase</keyword>
<organism evidence="10 11">
    <name type="scientific">Saliphagus infecundisoli</name>
    <dbReference type="NCBI Taxonomy" id="1849069"/>
    <lineage>
        <taxon>Archaea</taxon>
        <taxon>Methanobacteriati</taxon>
        <taxon>Methanobacteriota</taxon>
        <taxon>Stenosarchaea group</taxon>
        <taxon>Halobacteria</taxon>
        <taxon>Halobacteriales</taxon>
        <taxon>Natrialbaceae</taxon>
        <taxon>Saliphagus</taxon>
    </lineage>
</organism>
<evidence type="ECO:0000256" key="6">
    <source>
        <dbReference type="ARBA" id="ARBA00022691"/>
    </source>
</evidence>
<evidence type="ECO:0000256" key="9">
    <source>
        <dbReference type="HAMAP-Rule" id="MF_00090"/>
    </source>
</evidence>
<comment type="caution">
    <text evidence="10">The sequence shown here is derived from an EMBL/GenBank/DDBJ whole genome shotgun (WGS) entry which is preliminary data.</text>
</comment>
<keyword evidence="6 9" id="KW-0949">S-adenosyl-L-methionine</keyword>
<feature type="active site" evidence="9">
    <location>
        <position position="60"/>
    </location>
</feature>
<accession>A0ABD5QEJ3</accession>
<comment type="catalytic activity">
    <reaction evidence="8 9">
        <text>[protein]-L-isoaspartate + S-adenosyl-L-methionine = [protein]-L-isoaspartate alpha-methyl ester + S-adenosyl-L-homocysteine</text>
        <dbReference type="Rhea" id="RHEA:12705"/>
        <dbReference type="Rhea" id="RHEA-COMP:12143"/>
        <dbReference type="Rhea" id="RHEA-COMP:12144"/>
        <dbReference type="ChEBI" id="CHEBI:57856"/>
        <dbReference type="ChEBI" id="CHEBI:59789"/>
        <dbReference type="ChEBI" id="CHEBI:90596"/>
        <dbReference type="ChEBI" id="CHEBI:90598"/>
        <dbReference type="EC" id="2.1.1.77"/>
    </reaction>
</comment>
<dbReference type="RefSeq" id="WP_224826992.1">
    <property type="nucleotide sequence ID" value="NZ_JAIVEF010000001.1"/>
</dbReference>
<comment type="function">
    <text evidence="7 9">Catalyzes the methyl esterification of L-isoaspartyl residues in peptides and proteins that result from spontaneous decomposition of normal L-aspartyl and L-asparaginyl residues. It plays a role in the repair and/or degradation of damaged proteins.</text>
</comment>
<evidence type="ECO:0000256" key="3">
    <source>
        <dbReference type="ARBA" id="ARBA00022490"/>
    </source>
</evidence>
<comment type="subcellular location">
    <subcellularLocation>
        <location evidence="1 9">Cytoplasm</location>
    </subcellularLocation>
</comment>
<evidence type="ECO:0000256" key="7">
    <source>
        <dbReference type="ARBA" id="ARBA00025330"/>
    </source>
</evidence>
<dbReference type="AlphaFoldDB" id="A0ABD5QEJ3"/>
<comment type="similarity">
    <text evidence="2 9">Belongs to the methyltransferase superfamily. L-isoaspartyl/D-aspartyl protein methyltransferase family.</text>
</comment>
<evidence type="ECO:0000256" key="1">
    <source>
        <dbReference type="ARBA" id="ARBA00004496"/>
    </source>
</evidence>
<dbReference type="CDD" id="cd02440">
    <property type="entry name" value="AdoMet_MTases"/>
    <property type="match status" value="1"/>
</dbReference>
<protein>
    <recommendedName>
        <fullName evidence="9">Protein-L-isoaspartate O-methyltransferase</fullName>
        <ecNumber evidence="9">2.1.1.77</ecNumber>
    </recommendedName>
    <alternativeName>
        <fullName evidence="9">L-isoaspartyl protein carboxyl methyltransferase</fullName>
    </alternativeName>
    <alternativeName>
        <fullName evidence="9">Protein L-isoaspartyl methyltransferase</fullName>
    </alternativeName>
    <alternativeName>
        <fullName evidence="9">Protein-beta-aspartate methyltransferase</fullName>
        <shortName evidence="9">PIMT</shortName>
    </alternativeName>
</protein>
<dbReference type="GO" id="GO:0032259">
    <property type="term" value="P:methylation"/>
    <property type="evidence" value="ECO:0007669"/>
    <property type="project" value="UniProtKB-KW"/>
</dbReference>
<dbReference type="FunFam" id="3.40.50.150:FF:000010">
    <property type="entry name" value="Protein-L-isoaspartate O-methyltransferase"/>
    <property type="match status" value="1"/>
</dbReference>
<gene>
    <name evidence="9" type="primary">pcm</name>
    <name evidence="10" type="ORF">ACFPFO_09910</name>
</gene>
<dbReference type="NCBIfam" id="NF001453">
    <property type="entry name" value="PRK00312.1"/>
    <property type="match status" value="1"/>
</dbReference>
<dbReference type="InterPro" id="IPR000682">
    <property type="entry name" value="PCMT"/>
</dbReference>
<keyword evidence="11" id="KW-1185">Reference proteome</keyword>
<evidence type="ECO:0000256" key="4">
    <source>
        <dbReference type="ARBA" id="ARBA00022603"/>
    </source>
</evidence>
<dbReference type="PANTHER" id="PTHR11579:SF0">
    <property type="entry name" value="PROTEIN-L-ISOASPARTATE(D-ASPARTATE) O-METHYLTRANSFERASE"/>
    <property type="match status" value="1"/>
</dbReference>
<evidence type="ECO:0000313" key="11">
    <source>
        <dbReference type="Proteomes" id="UP001595925"/>
    </source>
</evidence>
<dbReference type="SUPFAM" id="SSF53335">
    <property type="entry name" value="S-adenosyl-L-methionine-dependent methyltransferases"/>
    <property type="match status" value="1"/>
</dbReference>
<evidence type="ECO:0000256" key="2">
    <source>
        <dbReference type="ARBA" id="ARBA00005369"/>
    </source>
</evidence>